<sequence>VKKRRTRLRGTKTASKSEQKKLIDRIKKIQERPELLLPKTKEGTLSHDVYSKVLKDLKLAREQYLSPPSFFSSIFGPKPKDSMAKAYAASLTILDSGAPVTAIARFPHGEVSYVLRGSGISKEKLIGIQNYHHRLWSRFAHLDYVKKYKLYIYALEKGLVCSGTEPQYPKQLWGEVCSSLKLKDTKKVLYGLNILCNSINE</sequence>
<organism evidence="1">
    <name type="scientific">marine metagenome</name>
    <dbReference type="NCBI Taxonomy" id="408172"/>
    <lineage>
        <taxon>unclassified sequences</taxon>
        <taxon>metagenomes</taxon>
        <taxon>ecological metagenomes</taxon>
    </lineage>
</organism>
<accession>A0A382CEH5</accession>
<name>A0A382CEH5_9ZZZZ</name>
<gene>
    <name evidence="1" type="ORF">METZ01_LOCUS176587</name>
</gene>
<reference evidence="1" key="1">
    <citation type="submission" date="2018-05" db="EMBL/GenBank/DDBJ databases">
        <authorList>
            <person name="Lanie J.A."/>
            <person name="Ng W.-L."/>
            <person name="Kazmierczak K.M."/>
            <person name="Andrzejewski T.M."/>
            <person name="Davidsen T.M."/>
            <person name="Wayne K.J."/>
            <person name="Tettelin H."/>
            <person name="Glass J.I."/>
            <person name="Rusch D."/>
            <person name="Podicherti R."/>
            <person name="Tsui H.-C.T."/>
            <person name="Winkler M.E."/>
        </authorList>
    </citation>
    <scope>NUCLEOTIDE SEQUENCE</scope>
</reference>
<dbReference type="AlphaFoldDB" id="A0A382CEH5"/>
<protein>
    <submittedName>
        <fullName evidence="1">Uncharacterized protein</fullName>
    </submittedName>
</protein>
<feature type="non-terminal residue" evidence="1">
    <location>
        <position position="201"/>
    </location>
</feature>
<feature type="non-terminal residue" evidence="1">
    <location>
        <position position="1"/>
    </location>
</feature>
<dbReference type="EMBL" id="UINC01033836">
    <property type="protein sequence ID" value="SVB23733.1"/>
    <property type="molecule type" value="Genomic_DNA"/>
</dbReference>
<proteinExistence type="predicted"/>
<evidence type="ECO:0000313" key="1">
    <source>
        <dbReference type="EMBL" id="SVB23733.1"/>
    </source>
</evidence>